<dbReference type="STRING" id="1107311.Q767_01985"/>
<dbReference type="Gene3D" id="2.40.128.720">
    <property type="match status" value="3"/>
</dbReference>
<dbReference type="eggNOG" id="COG3209">
    <property type="taxonomic scope" value="Bacteria"/>
</dbReference>
<dbReference type="InterPro" id="IPR026444">
    <property type="entry name" value="Secre_tail"/>
</dbReference>
<comment type="caution">
    <text evidence="3">The sequence shown here is derived from an EMBL/GenBank/DDBJ whole genome shotgun (WGS) entry which is preliminary data.</text>
</comment>
<accession>V6S7Z9</accession>
<feature type="domain" description="Secretion system C-terminal sorting" evidence="2">
    <location>
        <begin position="317"/>
        <end position="383"/>
    </location>
</feature>
<sequence length="388" mass="44436">MKLKLSKMKTITFQQAPTKHHIRFIILLSTLLLSINGLGQNVYWALWDEWANNDWQKSERTINTYDGSNHLTHSIAYQWITPPGVWQNALQIDNAYNPDGTLQQSVAQGWDTGTNTWVNAFRSTYTYNAAKKVLTNTSYLWLGSWVNNTMLTNTYDGSGYLTQTLNQSWNFTGPWKNTSKTDFFNNPSGTVNYSVTQTWNPSNVWVNSKRNTYTYTGANKVLTDTQENWNGSAWVNEIKLINDYNGAGFVTIALWQNWNGTTWVDNRRSLYSYNGSNNVTQEVNQVWEAPNWLNVSRVTFGYTLGTEDFSLGKLLVLYPNPSADIITIKTNESLDNTNYCITDQTGRLMQTGQLNPDITNIDISQYSSGLYFFRIDKNYKSSIKILKQ</sequence>
<reference evidence="4" key="1">
    <citation type="submission" date="2013-09" db="EMBL/GenBank/DDBJ databases">
        <authorList>
            <person name="Zeng Z."/>
            <person name="Chen C."/>
        </authorList>
    </citation>
    <scope>NUCLEOTIDE SEQUENCE [LARGE SCALE GENOMIC DNA]</scope>
    <source>
        <strain evidence="4">DK69</strain>
    </source>
</reference>
<protein>
    <recommendedName>
        <fullName evidence="2">Secretion system C-terminal sorting domain-containing protein</fullName>
    </recommendedName>
</protein>
<gene>
    <name evidence="3" type="ORF">Q767_01985</name>
</gene>
<evidence type="ECO:0000313" key="3">
    <source>
        <dbReference type="EMBL" id="KGO97386.1"/>
    </source>
</evidence>
<dbReference type="Pfam" id="PF18962">
    <property type="entry name" value="Por_Secre_tail"/>
    <property type="match status" value="1"/>
</dbReference>
<proteinExistence type="predicted"/>
<name>V6S7Z9_9FLAO</name>
<dbReference type="OrthoDB" id="7443339at2"/>
<keyword evidence="1" id="KW-0732">Signal</keyword>
<evidence type="ECO:0000313" key="4">
    <source>
        <dbReference type="Proteomes" id="UP000030149"/>
    </source>
</evidence>
<dbReference type="AlphaFoldDB" id="V6S7Z9"/>
<dbReference type="EMBL" id="JRLZ01000001">
    <property type="protein sequence ID" value="KGO97386.1"/>
    <property type="molecule type" value="Genomic_DNA"/>
</dbReference>
<dbReference type="PATRIC" id="fig|1107311.3.peg.2325"/>
<organism evidence="3 4">
    <name type="scientific">Flavobacterium enshiense DK69</name>
    <dbReference type="NCBI Taxonomy" id="1107311"/>
    <lineage>
        <taxon>Bacteria</taxon>
        <taxon>Pseudomonadati</taxon>
        <taxon>Bacteroidota</taxon>
        <taxon>Flavobacteriia</taxon>
        <taxon>Flavobacteriales</taxon>
        <taxon>Flavobacteriaceae</taxon>
        <taxon>Flavobacterium</taxon>
    </lineage>
</organism>
<dbReference type="Proteomes" id="UP000030149">
    <property type="component" value="Unassembled WGS sequence"/>
</dbReference>
<keyword evidence="4" id="KW-1185">Reference proteome</keyword>
<dbReference type="NCBIfam" id="TIGR04183">
    <property type="entry name" value="Por_Secre_tail"/>
    <property type="match status" value="1"/>
</dbReference>
<evidence type="ECO:0000256" key="1">
    <source>
        <dbReference type="ARBA" id="ARBA00022729"/>
    </source>
</evidence>
<reference evidence="3 4" key="2">
    <citation type="journal article" date="2015" name="Stand. Genomic Sci.">
        <title>High quality draft genomic sequence of Flavobacterium enshiense DK69(T) and comparison among Flavobacterium genomes.</title>
        <authorList>
            <person name="Zeng Z."/>
            <person name="Chen C."/>
            <person name="Du H."/>
            <person name="Wang G."/>
            <person name="Li M."/>
        </authorList>
    </citation>
    <scope>NUCLEOTIDE SEQUENCE [LARGE SCALE GENOMIC DNA]</scope>
    <source>
        <strain evidence="3 4">DK69</strain>
    </source>
</reference>
<evidence type="ECO:0000259" key="2">
    <source>
        <dbReference type="Pfam" id="PF18962"/>
    </source>
</evidence>